<protein>
    <submittedName>
        <fullName evidence="2">Uncharacterized protein</fullName>
    </submittedName>
</protein>
<keyword evidence="1" id="KW-0812">Transmembrane</keyword>
<dbReference type="AlphaFoldDB" id="A0A0A9FSI0"/>
<feature type="transmembrane region" description="Helical" evidence="1">
    <location>
        <begin position="20"/>
        <end position="40"/>
    </location>
</feature>
<evidence type="ECO:0000313" key="2">
    <source>
        <dbReference type="EMBL" id="JAE11273.1"/>
    </source>
</evidence>
<dbReference type="EMBL" id="GBRH01186623">
    <property type="protein sequence ID" value="JAE11273.1"/>
    <property type="molecule type" value="Transcribed_RNA"/>
</dbReference>
<evidence type="ECO:0000256" key="1">
    <source>
        <dbReference type="SAM" id="Phobius"/>
    </source>
</evidence>
<proteinExistence type="predicted"/>
<reference evidence="2" key="2">
    <citation type="journal article" date="2015" name="Data Brief">
        <title>Shoot transcriptome of the giant reed, Arundo donax.</title>
        <authorList>
            <person name="Barrero R.A."/>
            <person name="Guerrero F.D."/>
            <person name="Moolhuijzen P."/>
            <person name="Goolsby J.A."/>
            <person name="Tidwell J."/>
            <person name="Bellgard S.E."/>
            <person name="Bellgard M.I."/>
        </authorList>
    </citation>
    <scope>NUCLEOTIDE SEQUENCE</scope>
    <source>
        <tissue evidence="2">Shoot tissue taken approximately 20 cm above the soil surface</tissue>
    </source>
</reference>
<reference evidence="2" key="1">
    <citation type="submission" date="2014-09" db="EMBL/GenBank/DDBJ databases">
        <authorList>
            <person name="Magalhaes I.L.F."/>
            <person name="Oliveira U."/>
            <person name="Santos F.R."/>
            <person name="Vidigal T.H.D.A."/>
            <person name="Brescovit A.D."/>
            <person name="Santos A.J."/>
        </authorList>
    </citation>
    <scope>NUCLEOTIDE SEQUENCE</scope>
    <source>
        <tissue evidence="2">Shoot tissue taken approximately 20 cm above the soil surface</tissue>
    </source>
</reference>
<name>A0A0A9FSI0_ARUDO</name>
<keyword evidence="1" id="KW-1133">Transmembrane helix</keyword>
<sequence length="51" mass="5902">MTKSMPNLEALLKRTCLDAIDHLISLAHYIYLFFPLGLCLKPCRKCSKPMY</sequence>
<accession>A0A0A9FSI0</accession>
<keyword evidence="1" id="KW-0472">Membrane</keyword>
<organism evidence="2">
    <name type="scientific">Arundo donax</name>
    <name type="common">Giant reed</name>
    <name type="synonym">Donax arundinaceus</name>
    <dbReference type="NCBI Taxonomy" id="35708"/>
    <lineage>
        <taxon>Eukaryota</taxon>
        <taxon>Viridiplantae</taxon>
        <taxon>Streptophyta</taxon>
        <taxon>Embryophyta</taxon>
        <taxon>Tracheophyta</taxon>
        <taxon>Spermatophyta</taxon>
        <taxon>Magnoliopsida</taxon>
        <taxon>Liliopsida</taxon>
        <taxon>Poales</taxon>
        <taxon>Poaceae</taxon>
        <taxon>PACMAD clade</taxon>
        <taxon>Arundinoideae</taxon>
        <taxon>Arundineae</taxon>
        <taxon>Arundo</taxon>
    </lineage>
</organism>